<dbReference type="Proteomes" id="UP001185069">
    <property type="component" value="Unassembled WGS sequence"/>
</dbReference>
<evidence type="ECO:0000313" key="2">
    <source>
        <dbReference type="Proteomes" id="UP001185069"/>
    </source>
</evidence>
<reference evidence="1 2" key="1">
    <citation type="submission" date="2023-07" db="EMBL/GenBank/DDBJ databases">
        <title>Sequencing the genomes of 1000 actinobacteria strains.</title>
        <authorList>
            <person name="Klenk H.-P."/>
        </authorList>
    </citation>
    <scope>NUCLEOTIDE SEQUENCE [LARGE SCALE GENOMIC DNA]</scope>
    <source>
        <strain evidence="1 2">DSM 14555</strain>
    </source>
</reference>
<name>A0ABU1J9R8_9MICC</name>
<dbReference type="RefSeq" id="WP_309797170.1">
    <property type="nucleotide sequence ID" value="NZ_BAAAHY010000001.1"/>
</dbReference>
<sequence length="212" mass="23638">MLDHPSPFRYGIFMRPGPAFGETALRAMEIAHRQFGFRAAISYPPHTTLVGSLALAVPERKLLDVLDKLLASRAAVRMWNKGLDSQFGDSIGYNVNEDGAGGPNRRLRELVTDLFTAVEPLRTHPPTDRGIAKRKLEDGSGFEGHLTVVGHDGVDNLALTWECLEYLRTLGLDGPATDPGDTVSLYRFHSQDWAGRYWETMQWAVMKSWKLG</sequence>
<organism evidence="1 2">
    <name type="scientific">Arthrobacter russicus</name>
    <dbReference type="NCBI Taxonomy" id="172040"/>
    <lineage>
        <taxon>Bacteria</taxon>
        <taxon>Bacillati</taxon>
        <taxon>Actinomycetota</taxon>
        <taxon>Actinomycetes</taxon>
        <taxon>Micrococcales</taxon>
        <taxon>Micrococcaceae</taxon>
        <taxon>Arthrobacter</taxon>
    </lineage>
</organism>
<dbReference type="EMBL" id="JAVDQF010000001">
    <property type="protein sequence ID" value="MDR6269113.1"/>
    <property type="molecule type" value="Genomic_DNA"/>
</dbReference>
<keyword evidence="2" id="KW-1185">Reference proteome</keyword>
<protein>
    <recommendedName>
        <fullName evidence="3">Heme oxygenase</fullName>
    </recommendedName>
</protein>
<evidence type="ECO:0008006" key="3">
    <source>
        <dbReference type="Google" id="ProtNLM"/>
    </source>
</evidence>
<comment type="caution">
    <text evidence="1">The sequence shown here is derived from an EMBL/GenBank/DDBJ whole genome shotgun (WGS) entry which is preliminary data.</text>
</comment>
<proteinExistence type="predicted"/>
<gene>
    <name evidence="1" type="ORF">JOE69_001351</name>
</gene>
<accession>A0ABU1J9R8</accession>
<evidence type="ECO:0000313" key="1">
    <source>
        <dbReference type="EMBL" id="MDR6269113.1"/>
    </source>
</evidence>